<evidence type="ECO:0000313" key="7">
    <source>
        <dbReference type="Proteomes" id="UP000694569"/>
    </source>
</evidence>
<feature type="compositionally biased region" description="Polar residues" evidence="4">
    <location>
        <begin position="259"/>
        <end position="270"/>
    </location>
</feature>
<accession>A0A8C5PMR9</accession>
<evidence type="ECO:0000256" key="3">
    <source>
        <dbReference type="SAM" id="Coils"/>
    </source>
</evidence>
<dbReference type="Gene3D" id="1.10.1490.10">
    <property type="entry name" value="C-terminal domain of DFF45/ICAD (DFF-C domain)"/>
    <property type="match status" value="2"/>
</dbReference>
<dbReference type="PANTHER" id="PTHR12306:SF16">
    <property type="entry name" value="DNAATION FACTOR SUBUNIT ALPHA"/>
    <property type="match status" value="1"/>
</dbReference>
<dbReference type="SUPFAM" id="SSF54277">
    <property type="entry name" value="CAD &amp; PB1 domains"/>
    <property type="match status" value="1"/>
</dbReference>
<dbReference type="OrthoDB" id="6475906at2759"/>
<evidence type="ECO:0000256" key="4">
    <source>
        <dbReference type="SAM" id="MobiDB-lite"/>
    </source>
</evidence>
<dbReference type="InterPro" id="IPR015121">
    <property type="entry name" value="DNA_fragmentation_mid_dom"/>
</dbReference>
<dbReference type="Proteomes" id="UP000694569">
    <property type="component" value="Unplaced"/>
</dbReference>
<feature type="coiled-coil region" evidence="3">
    <location>
        <begin position="118"/>
        <end position="152"/>
    </location>
</feature>
<dbReference type="GeneTree" id="ENSGT00390000018596"/>
<dbReference type="FunFam" id="1.10.1490.10:FF:000001">
    <property type="entry name" value="DNA fragmentation factor subunit alpha"/>
    <property type="match status" value="1"/>
</dbReference>
<dbReference type="InterPro" id="IPR027296">
    <property type="entry name" value="DFF-C"/>
</dbReference>
<keyword evidence="3" id="KW-0175">Coiled coil</keyword>
<dbReference type="PROSITE" id="PS51135">
    <property type="entry name" value="CIDE_N"/>
    <property type="match status" value="1"/>
</dbReference>
<reference evidence="6" key="2">
    <citation type="submission" date="2025-09" db="UniProtKB">
        <authorList>
            <consortium name="Ensembl"/>
        </authorList>
    </citation>
    <scope>IDENTIFICATION</scope>
</reference>
<dbReference type="InterPro" id="IPR003508">
    <property type="entry name" value="CIDE-N_dom"/>
</dbReference>
<dbReference type="Pfam" id="PF09033">
    <property type="entry name" value="DFF-C"/>
    <property type="match status" value="1"/>
</dbReference>
<evidence type="ECO:0000256" key="2">
    <source>
        <dbReference type="PROSITE-ProRule" id="PRU00447"/>
    </source>
</evidence>
<dbReference type="SUPFAM" id="SSF81783">
    <property type="entry name" value="C-terminal domain of DFF45/ICAD (DFF-C domain)"/>
    <property type="match status" value="1"/>
</dbReference>
<keyword evidence="7" id="KW-1185">Reference proteome</keyword>
<sequence length="280" mass="30914">SGVNGSFLSLACKHLQFDSEKDQITLVLAEDGTIVEDEDYFLCLPPKTKFMVLTGNKKWAALNGGTAWMAQESVEAQDNMDGIGDMKWKALAAQLNENLSNIILMSESELQMLVEVPVKDLAEEVKESAAKVQVLQDTLQRLLDRREEERQSKQLLQLFLQALMKDETSDTSLMDSVSANRDEIDASKLTQSGPGGTALLSSSIIKTLREKELPHLSLSNAELEAVTSEDPEVLAATFNQDAQRATDLQSDCRRELENRTQQAQSLNSLAGISKKQKSLP</sequence>
<feature type="domain" description="CIDE-N" evidence="5">
    <location>
        <begin position="1"/>
        <end position="61"/>
    </location>
</feature>
<feature type="region of interest" description="Disordered" evidence="4">
    <location>
        <begin position="253"/>
        <end position="280"/>
    </location>
</feature>
<organism evidence="6 7">
    <name type="scientific">Leptobrachium leishanense</name>
    <name type="common">Leishan spiny toad</name>
    <dbReference type="NCBI Taxonomy" id="445787"/>
    <lineage>
        <taxon>Eukaryota</taxon>
        <taxon>Metazoa</taxon>
        <taxon>Chordata</taxon>
        <taxon>Craniata</taxon>
        <taxon>Vertebrata</taxon>
        <taxon>Euteleostomi</taxon>
        <taxon>Amphibia</taxon>
        <taxon>Batrachia</taxon>
        <taxon>Anura</taxon>
        <taxon>Pelobatoidea</taxon>
        <taxon>Megophryidae</taxon>
        <taxon>Leptobrachium</taxon>
    </lineage>
</organism>
<evidence type="ECO:0000313" key="6">
    <source>
        <dbReference type="Ensembl" id="ENSLLEP00000025166.1"/>
    </source>
</evidence>
<name>A0A8C5PMR9_9ANUR</name>
<dbReference type="SMART" id="SM00266">
    <property type="entry name" value="CAD"/>
    <property type="match status" value="1"/>
</dbReference>
<evidence type="ECO:0000256" key="1">
    <source>
        <dbReference type="ARBA" id="ARBA00022703"/>
    </source>
</evidence>
<dbReference type="GO" id="GO:0042981">
    <property type="term" value="P:regulation of apoptotic process"/>
    <property type="evidence" value="ECO:0007669"/>
    <property type="project" value="TreeGrafter"/>
</dbReference>
<dbReference type="Ensembl" id="ENSLLET00000026127.1">
    <property type="protein sequence ID" value="ENSLLEP00000025166.1"/>
    <property type="gene ID" value="ENSLLEG00000015930.1"/>
</dbReference>
<reference evidence="6" key="1">
    <citation type="submission" date="2025-08" db="UniProtKB">
        <authorList>
            <consortium name="Ensembl"/>
        </authorList>
    </citation>
    <scope>IDENTIFICATION</scope>
</reference>
<dbReference type="Pfam" id="PF02017">
    <property type="entry name" value="CIDE-N"/>
    <property type="match status" value="1"/>
</dbReference>
<protein>
    <recommendedName>
        <fullName evidence="5">CIDE-N domain-containing protein</fullName>
    </recommendedName>
</protein>
<dbReference type="AlphaFoldDB" id="A0A8C5PMR9"/>
<proteinExistence type="predicted"/>
<dbReference type="GO" id="GO:0006915">
    <property type="term" value="P:apoptotic process"/>
    <property type="evidence" value="ECO:0007669"/>
    <property type="project" value="UniProtKB-UniRule"/>
</dbReference>
<keyword evidence="1 2" id="KW-0053">Apoptosis</keyword>
<dbReference type="Gene3D" id="3.10.20.10">
    <property type="match status" value="1"/>
</dbReference>
<evidence type="ECO:0000259" key="5">
    <source>
        <dbReference type="PROSITE" id="PS51135"/>
    </source>
</evidence>
<dbReference type="PANTHER" id="PTHR12306">
    <property type="entry name" value="CELL DEATH ACTIVATOR CIDE"/>
    <property type="match status" value="1"/>
</dbReference>